<dbReference type="EC" id="2.7.8.7" evidence="1"/>
<dbReference type="InterPro" id="IPR043519">
    <property type="entry name" value="NT_sf"/>
</dbReference>
<proteinExistence type="predicted"/>
<dbReference type="KEGG" id="ehx:EMIHUDRAFT_236607"/>
<evidence type="ECO:0000313" key="4">
    <source>
        <dbReference type="EnsemblProtists" id="EOD26689"/>
    </source>
</evidence>
<dbReference type="Gene3D" id="3.90.470.20">
    <property type="entry name" value="4'-phosphopantetheinyl transferase domain"/>
    <property type="match status" value="2"/>
</dbReference>
<dbReference type="PANTHER" id="PTHR12215:SF10">
    <property type="entry name" value="L-AMINOADIPATE-SEMIALDEHYDE DEHYDROGENASE-PHOSPHOPANTETHEINYL TRANSFERASE"/>
    <property type="match status" value="1"/>
</dbReference>
<dbReference type="STRING" id="2903.R1F0K9"/>
<dbReference type="Proteomes" id="UP000013827">
    <property type="component" value="Unassembled WGS sequence"/>
</dbReference>
<dbReference type="RefSeq" id="XP_005779118.1">
    <property type="nucleotide sequence ID" value="XM_005779061.1"/>
</dbReference>
<dbReference type="eggNOG" id="KOG0945">
    <property type="taxonomic scope" value="Eukaryota"/>
</dbReference>
<organism evidence="4 5">
    <name type="scientific">Emiliania huxleyi (strain CCMP1516)</name>
    <dbReference type="NCBI Taxonomy" id="280463"/>
    <lineage>
        <taxon>Eukaryota</taxon>
        <taxon>Haptista</taxon>
        <taxon>Haptophyta</taxon>
        <taxon>Prymnesiophyceae</taxon>
        <taxon>Isochrysidales</taxon>
        <taxon>Noelaerhabdaceae</taxon>
        <taxon>Emiliania</taxon>
    </lineage>
</organism>
<dbReference type="PANTHER" id="PTHR12215">
    <property type="entry name" value="PHOSPHOPANTETHEINE TRANSFERASE"/>
    <property type="match status" value="1"/>
</dbReference>
<accession>A0A0D3JT54</accession>
<dbReference type="PaxDb" id="2903-EOD26689"/>
<dbReference type="GO" id="GO:0019878">
    <property type="term" value="P:lysine biosynthetic process via aminoadipic acid"/>
    <property type="evidence" value="ECO:0007669"/>
    <property type="project" value="TreeGrafter"/>
</dbReference>
<evidence type="ECO:0000256" key="2">
    <source>
        <dbReference type="ARBA" id="ARBA00022679"/>
    </source>
</evidence>
<feature type="domain" description="RelA/SpoT" evidence="3">
    <location>
        <begin position="110"/>
        <end position="224"/>
    </location>
</feature>
<dbReference type="EnsemblProtists" id="EOD26689">
    <property type="protein sequence ID" value="EOD26689"/>
    <property type="gene ID" value="EMIHUDRAFT_236607"/>
</dbReference>
<name>A0A0D3JT54_EMIH1</name>
<keyword evidence="5" id="KW-1185">Reference proteome</keyword>
<evidence type="ECO:0000313" key="5">
    <source>
        <dbReference type="Proteomes" id="UP000013827"/>
    </source>
</evidence>
<reference evidence="4" key="2">
    <citation type="submission" date="2024-10" db="UniProtKB">
        <authorList>
            <consortium name="EnsemblProtists"/>
        </authorList>
    </citation>
    <scope>IDENTIFICATION</scope>
</reference>
<keyword evidence="2" id="KW-0808">Transferase</keyword>
<dbReference type="AlphaFoldDB" id="A0A0D3JT54"/>
<dbReference type="GO" id="GO:0008897">
    <property type="term" value="F:holo-[acyl-carrier-protein] synthase activity"/>
    <property type="evidence" value="ECO:0007669"/>
    <property type="project" value="UniProtKB-EC"/>
</dbReference>
<protein>
    <recommendedName>
        <fullName evidence="1">holo-[acyl-carrier-protein] synthase</fullName>
        <ecNumber evidence="1">2.7.8.7</ecNumber>
    </recommendedName>
</protein>
<evidence type="ECO:0000256" key="1">
    <source>
        <dbReference type="ARBA" id="ARBA00013172"/>
    </source>
</evidence>
<dbReference type="GO" id="GO:0005829">
    <property type="term" value="C:cytosol"/>
    <property type="evidence" value="ECO:0007669"/>
    <property type="project" value="TreeGrafter"/>
</dbReference>
<dbReference type="InterPro" id="IPR050559">
    <property type="entry name" value="P-Pant_transferase_sf"/>
</dbReference>
<dbReference type="InterPro" id="IPR055066">
    <property type="entry name" value="AASDHPPT_N"/>
</dbReference>
<dbReference type="Pfam" id="PF22624">
    <property type="entry name" value="AASDHPPT_N"/>
    <property type="match status" value="1"/>
</dbReference>
<dbReference type="HOGENOM" id="CLU_427919_0_0_1"/>
<evidence type="ECO:0000259" key="3">
    <source>
        <dbReference type="SMART" id="SM00954"/>
    </source>
</evidence>
<dbReference type="SUPFAM" id="SSF81301">
    <property type="entry name" value="Nucleotidyltransferase"/>
    <property type="match status" value="1"/>
</dbReference>
<dbReference type="SUPFAM" id="SSF56214">
    <property type="entry name" value="4'-phosphopantetheinyl transferase"/>
    <property type="match status" value="1"/>
</dbReference>
<dbReference type="InterPro" id="IPR037143">
    <property type="entry name" value="4-PPantetheinyl_Trfase_dom_sf"/>
</dbReference>
<dbReference type="Pfam" id="PF04607">
    <property type="entry name" value="RelA_SpoT"/>
    <property type="match status" value="1"/>
</dbReference>
<dbReference type="SMART" id="SM00954">
    <property type="entry name" value="RelA_SpoT"/>
    <property type="match status" value="1"/>
</dbReference>
<dbReference type="eggNOG" id="KOG1157">
    <property type="taxonomic scope" value="Eukaryota"/>
</dbReference>
<sequence>MVGAGSREPRALLVALGSTLAQLRREEAAGGADDAGAAVALRAVQLYAPLAQTVGLAPLGCELEAVSYRRLFPGHVSRLGAWFDAVWPDAHQLLPRLIAELRAAVEEAPSLHGLLAELLRDVDDVEAVRDVLALRLVLAPSVGAAAELAASLEQPTLSRPEAEALLCYAAYKQVVTRWREEPGRFKDFVRLPDGRLVEVQVRSEAMHEAAERGAAAHGLYKGGVDTPALLLPEAAATIETLRALPGILDRGVKGCDFLLSLLFLDCLCFGTKRDWYSLGAEIPRSSTCVGHSRTRTGWHKRTTTMPSREVLKELQEECLADDVELPENADAWTVSEAREYFESGGTSRPGQPACVPAAGEKESNLQIRWAVDTAEWDPQEAEWEVLLRTLPEEEATRVMKFHFRDDQKRALVSRLLQRHACARYLSLPHGEVQILRTKGRKPYLASPHSSPLEEAPNWNFNVSHEGSFVILASEPTLLCGADVAAPSQLRRGRQQSVEDLFEVMRDNFTKAEWAQARGDGLGFKFSRCEFALGGGRHPARGEPHKKVELASVRVDGAARPEWRFYIQSLRDDHMVSIARGPPADAVDALGGFTATFRQRDVSEEQLREGHANPEPLFSMVRVEDLLPAEAREEVLQARRV</sequence>
<dbReference type="GeneID" id="17272234"/>
<dbReference type="GO" id="GO:0015969">
    <property type="term" value="P:guanosine tetraphosphate metabolic process"/>
    <property type="evidence" value="ECO:0007669"/>
    <property type="project" value="InterPro"/>
</dbReference>
<dbReference type="GO" id="GO:0000287">
    <property type="term" value="F:magnesium ion binding"/>
    <property type="evidence" value="ECO:0007669"/>
    <property type="project" value="InterPro"/>
</dbReference>
<dbReference type="InterPro" id="IPR007685">
    <property type="entry name" value="RelA_SpoT"/>
</dbReference>
<reference evidence="5" key="1">
    <citation type="journal article" date="2013" name="Nature">
        <title>Pan genome of the phytoplankton Emiliania underpins its global distribution.</title>
        <authorList>
            <person name="Read B.A."/>
            <person name="Kegel J."/>
            <person name="Klute M.J."/>
            <person name="Kuo A."/>
            <person name="Lefebvre S.C."/>
            <person name="Maumus F."/>
            <person name="Mayer C."/>
            <person name="Miller J."/>
            <person name="Monier A."/>
            <person name="Salamov A."/>
            <person name="Young J."/>
            <person name="Aguilar M."/>
            <person name="Claverie J.M."/>
            <person name="Frickenhaus S."/>
            <person name="Gonzalez K."/>
            <person name="Herman E.K."/>
            <person name="Lin Y.C."/>
            <person name="Napier J."/>
            <person name="Ogata H."/>
            <person name="Sarno A.F."/>
            <person name="Shmutz J."/>
            <person name="Schroeder D."/>
            <person name="de Vargas C."/>
            <person name="Verret F."/>
            <person name="von Dassow P."/>
            <person name="Valentin K."/>
            <person name="Van de Peer Y."/>
            <person name="Wheeler G."/>
            <person name="Dacks J.B."/>
            <person name="Delwiche C.F."/>
            <person name="Dyhrman S.T."/>
            <person name="Glockner G."/>
            <person name="John U."/>
            <person name="Richards T."/>
            <person name="Worden A.Z."/>
            <person name="Zhang X."/>
            <person name="Grigoriev I.V."/>
            <person name="Allen A.E."/>
            <person name="Bidle K."/>
            <person name="Borodovsky M."/>
            <person name="Bowler C."/>
            <person name="Brownlee C."/>
            <person name="Cock J.M."/>
            <person name="Elias M."/>
            <person name="Gladyshev V.N."/>
            <person name="Groth M."/>
            <person name="Guda C."/>
            <person name="Hadaegh A."/>
            <person name="Iglesias-Rodriguez M.D."/>
            <person name="Jenkins J."/>
            <person name="Jones B.M."/>
            <person name="Lawson T."/>
            <person name="Leese F."/>
            <person name="Lindquist E."/>
            <person name="Lobanov A."/>
            <person name="Lomsadze A."/>
            <person name="Malik S.B."/>
            <person name="Marsh M.E."/>
            <person name="Mackinder L."/>
            <person name="Mock T."/>
            <person name="Mueller-Roeber B."/>
            <person name="Pagarete A."/>
            <person name="Parker M."/>
            <person name="Probert I."/>
            <person name="Quesneville H."/>
            <person name="Raines C."/>
            <person name="Rensing S.A."/>
            <person name="Riano-Pachon D.M."/>
            <person name="Richier S."/>
            <person name="Rokitta S."/>
            <person name="Shiraiwa Y."/>
            <person name="Soanes D.M."/>
            <person name="van der Giezen M."/>
            <person name="Wahlund T.M."/>
            <person name="Williams B."/>
            <person name="Wilson W."/>
            <person name="Wolfe G."/>
            <person name="Wurch L.L."/>
        </authorList>
    </citation>
    <scope>NUCLEOTIDE SEQUENCE</scope>
</reference>